<dbReference type="STRING" id="1314781.A0A165ATU7"/>
<evidence type="ECO:0000313" key="1">
    <source>
        <dbReference type="EMBL" id="KZV79404.1"/>
    </source>
</evidence>
<accession>A0A165ATU7</accession>
<protein>
    <submittedName>
        <fullName evidence="1">Uncharacterized protein</fullName>
    </submittedName>
</protein>
<dbReference type="OrthoDB" id="3031116at2759"/>
<name>A0A165ATU7_EXIGL</name>
<reference evidence="1 2" key="1">
    <citation type="journal article" date="2016" name="Mol. Biol. Evol.">
        <title>Comparative Genomics of Early-Diverging Mushroom-Forming Fungi Provides Insights into the Origins of Lignocellulose Decay Capabilities.</title>
        <authorList>
            <person name="Nagy L.G."/>
            <person name="Riley R."/>
            <person name="Tritt A."/>
            <person name="Adam C."/>
            <person name="Daum C."/>
            <person name="Floudas D."/>
            <person name="Sun H."/>
            <person name="Yadav J.S."/>
            <person name="Pangilinan J."/>
            <person name="Larsson K.H."/>
            <person name="Matsuura K."/>
            <person name="Barry K."/>
            <person name="Labutti K."/>
            <person name="Kuo R."/>
            <person name="Ohm R.A."/>
            <person name="Bhattacharya S.S."/>
            <person name="Shirouzu T."/>
            <person name="Yoshinaga Y."/>
            <person name="Martin F.M."/>
            <person name="Grigoriev I.V."/>
            <person name="Hibbett D.S."/>
        </authorList>
    </citation>
    <scope>NUCLEOTIDE SEQUENCE [LARGE SCALE GENOMIC DNA]</scope>
    <source>
        <strain evidence="1 2">HHB12029</strain>
    </source>
</reference>
<keyword evidence="2" id="KW-1185">Reference proteome</keyword>
<evidence type="ECO:0000313" key="2">
    <source>
        <dbReference type="Proteomes" id="UP000077266"/>
    </source>
</evidence>
<dbReference type="AlphaFoldDB" id="A0A165ATU7"/>
<dbReference type="Proteomes" id="UP000077266">
    <property type="component" value="Unassembled WGS sequence"/>
</dbReference>
<dbReference type="EMBL" id="KV426627">
    <property type="protein sequence ID" value="KZV79404.1"/>
    <property type="molecule type" value="Genomic_DNA"/>
</dbReference>
<proteinExistence type="predicted"/>
<dbReference type="InParanoid" id="A0A165ATU7"/>
<gene>
    <name evidence="1" type="ORF">EXIGLDRAFT_707149</name>
</gene>
<dbReference type="PROSITE" id="PS50096">
    <property type="entry name" value="IQ"/>
    <property type="match status" value="1"/>
</dbReference>
<sequence>MSYANNRASVVTTKTATTMRTTRPKSGLVPTNTIVTKDGQQIRAKIDATLSVSHVIRTLCINLSIPDPPKLYALRDENDVLVTNDNLRKMIKTKAKLKYVFALAFHPINLTPYARLVSAPEIEAAEILEKLRDEKTQRLALFSLAKYIRGNLIRVAYRRKTTPVDPHGNQRHAGALSYIWTAGKLQEEVAVQDASVLSAPKDVR</sequence>
<organism evidence="1 2">
    <name type="scientific">Exidia glandulosa HHB12029</name>
    <dbReference type="NCBI Taxonomy" id="1314781"/>
    <lineage>
        <taxon>Eukaryota</taxon>
        <taxon>Fungi</taxon>
        <taxon>Dikarya</taxon>
        <taxon>Basidiomycota</taxon>
        <taxon>Agaricomycotina</taxon>
        <taxon>Agaricomycetes</taxon>
        <taxon>Auriculariales</taxon>
        <taxon>Exidiaceae</taxon>
        <taxon>Exidia</taxon>
    </lineage>
</organism>